<dbReference type="PANTHER" id="PTHR21368">
    <property type="entry name" value="50S RIBOSOMAL PROTEIN L9"/>
    <property type="match status" value="1"/>
</dbReference>
<evidence type="ECO:0000313" key="6">
    <source>
        <dbReference type="Proteomes" id="UP000800094"/>
    </source>
</evidence>
<dbReference type="GO" id="GO:0006412">
    <property type="term" value="P:translation"/>
    <property type="evidence" value="ECO:0007669"/>
    <property type="project" value="InterPro"/>
</dbReference>
<organism evidence="5 6">
    <name type="scientific">Trematosphaeria pertusa</name>
    <dbReference type="NCBI Taxonomy" id="390896"/>
    <lineage>
        <taxon>Eukaryota</taxon>
        <taxon>Fungi</taxon>
        <taxon>Dikarya</taxon>
        <taxon>Ascomycota</taxon>
        <taxon>Pezizomycotina</taxon>
        <taxon>Dothideomycetes</taxon>
        <taxon>Pleosporomycetidae</taxon>
        <taxon>Pleosporales</taxon>
        <taxon>Massarineae</taxon>
        <taxon>Trematosphaeriaceae</taxon>
        <taxon>Trematosphaeria</taxon>
    </lineage>
</organism>
<protein>
    <recommendedName>
        <fullName evidence="4">Ribosomal protein L9 domain-containing protein</fullName>
    </recommendedName>
</protein>
<dbReference type="AlphaFoldDB" id="A0A6A6I226"/>
<name>A0A6A6I226_9PLEO</name>
<reference evidence="5" key="1">
    <citation type="journal article" date="2020" name="Stud. Mycol.">
        <title>101 Dothideomycetes genomes: a test case for predicting lifestyles and emergence of pathogens.</title>
        <authorList>
            <person name="Haridas S."/>
            <person name="Albert R."/>
            <person name="Binder M."/>
            <person name="Bloem J."/>
            <person name="Labutti K."/>
            <person name="Salamov A."/>
            <person name="Andreopoulos B."/>
            <person name="Baker S."/>
            <person name="Barry K."/>
            <person name="Bills G."/>
            <person name="Bluhm B."/>
            <person name="Cannon C."/>
            <person name="Castanera R."/>
            <person name="Culley D."/>
            <person name="Daum C."/>
            <person name="Ezra D."/>
            <person name="Gonzalez J."/>
            <person name="Henrissat B."/>
            <person name="Kuo A."/>
            <person name="Liang C."/>
            <person name="Lipzen A."/>
            <person name="Lutzoni F."/>
            <person name="Magnuson J."/>
            <person name="Mondo S."/>
            <person name="Nolan M."/>
            <person name="Ohm R."/>
            <person name="Pangilinan J."/>
            <person name="Park H.-J."/>
            <person name="Ramirez L."/>
            <person name="Alfaro M."/>
            <person name="Sun H."/>
            <person name="Tritt A."/>
            <person name="Yoshinaga Y."/>
            <person name="Zwiers L.-H."/>
            <person name="Turgeon B."/>
            <person name="Goodwin S."/>
            <person name="Spatafora J."/>
            <person name="Crous P."/>
            <person name="Grigoriev I."/>
        </authorList>
    </citation>
    <scope>NUCLEOTIDE SEQUENCE</scope>
    <source>
        <strain evidence="5">CBS 122368</strain>
    </source>
</reference>
<sequence length="275" mass="30651">MASLGTPAMLPQCTSCIRRVARLGFEAWKPLQQVRNKSKAAREAERNIVVKLLQDVPRFGRTGSYIPINPALMRNRWFPSRIADYVPAVQLKQLKAQGVDMSRDFTYGVRVALEEVEEDEQDFIQQSKHYVRPIEIDFLSPARSMELLNTFVPPTIDFARQTIEQDKAETGRRYGASDAADILTAAAMAHKPKPAANGIYGSVSTADIVATIKAALAHNDEAARVILSEGDVKFVTGHEEDDTSRVKQLGMFKVEIKVQGAEEPLTRNVRVRAKE</sequence>
<keyword evidence="6" id="KW-1185">Reference proteome</keyword>
<feature type="domain" description="Ribosomal protein L9" evidence="4">
    <location>
        <begin position="50"/>
        <end position="94"/>
    </location>
</feature>
<dbReference type="Gene3D" id="3.40.5.10">
    <property type="entry name" value="Ribosomal protein L9, N-terminal domain"/>
    <property type="match status" value="1"/>
</dbReference>
<dbReference type="RefSeq" id="XP_033679340.1">
    <property type="nucleotide sequence ID" value="XM_033832259.1"/>
</dbReference>
<dbReference type="EMBL" id="ML987203">
    <property type="protein sequence ID" value="KAF2244336.1"/>
    <property type="molecule type" value="Genomic_DNA"/>
</dbReference>
<evidence type="ECO:0000256" key="3">
    <source>
        <dbReference type="ARBA" id="ARBA00023274"/>
    </source>
</evidence>
<keyword evidence="3" id="KW-0687">Ribonucleoprotein</keyword>
<comment type="similarity">
    <text evidence="1">Belongs to the bacterial ribosomal protein bL9 family.</text>
</comment>
<dbReference type="OrthoDB" id="5555409at2759"/>
<evidence type="ECO:0000259" key="4">
    <source>
        <dbReference type="Pfam" id="PF01281"/>
    </source>
</evidence>
<keyword evidence="2" id="KW-0689">Ribosomal protein</keyword>
<dbReference type="GO" id="GO:0005840">
    <property type="term" value="C:ribosome"/>
    <property type="evidence" value="ECO:0007669"/>
    <property type="project" value="UniProtKB-KW"/>
</dbReference>
<proteinExistence type="inferred from homology"/>
<dbReference type="InterPro" id="IPR000244">
    <property type="entry name" value="Ribosomal_bL9"/>
</dbReference>
<gene>
    <name evidence="5" type="ORF">BU26DRAFT_554323</name>
</gene>
<dbReference type="InterPro" id="IPR020070">
    <property type="entry name" value="Ribosomal_bL9_N"/>
</dbReference>
<dbReference type="GO" id="GO:0003735">
    <property type="term" value="F:structural constituent of ribosome"/>
    <property type="evidence" value="ECO:0007669"/>
    <property type="project" value="InterPro"/>
</dbReference>
<evidence type="ECO:0000313" key="5">
    <source>
        <dbReference type="EMBL" id="KAF2244336.1"/>
    </source>
</evidence>
<evidence type="ECO:0000256" key="2">
    <source>
        <dbReference type="ARBA" id="ARBA00022980"/>
    </source>
</evidence>
<dbReference type="InterPro" id="IPR036935">
    <property type="entry name" value="Ribosomal_bL9_N_sf"/>
</dbReference>
<dbReference type="GeneID" id="54585589"/>
<dbReference type="Pfam" id="PF01281">
    <property type="entry name" value="Ribosomal_L9_N"/>
    <property type="match status" value="1"/>
</dbReference>
<evidence type="ECO:0000256" key="1">
    <source>
        <dbReference type="ARBA" id="ARBA00010605"/>
    </source>
</evidence>
<accession>A0A6A6I226</accession>
<dbReference type="Proteomes" id="UP000800094">
    <property type="component" value="Unassembled WGS sequence"/>
</dbReference>
<dbReference type="GO" id="GO:1990904">
    <property type="term" value="C:ribonucleoprotein complex"/>
    <property type="evidence" value="ECO:0007669"/>
    <property type="project" value="UniProtKB-KW"/>
</dbReference>